<evidence type="ECO:0000313" key="4">
    <source>
        <dbReference type="Proteomes" id="UP000271974"/>
    </source>
</evidence>
<dbReference type="OrthoDB" id="7700931at2759"/>
<proteinExistence type="predicted"/>
<keyword evidence="1" id="KW-0812">Transmembrane</keyword>
<dbReference type="SUPFAM" id="SSF82153">
    <property type="entry name" value="FAS1 domain"/>
    <property type="match status" value="1"/>
</dbReference>
<protein>
    <recommendedName>
        <fullName evidence="2">FAS1 domain-containing protein</fullName>
    </recommendedName>
</protein>
<accession>A0A433ST86</accession>
<sequence length="104" mass="11181">MAPGQERKIYSDNGDEVVIRIDSRGSIPSAQRTAYVSFEGITAKVIHSDIGATNGVMHIIDSVVFVNDDLTRDVSSAPIAARASICLLALQFLFAVWLTVGGWS</sequence>
<reference evidence="3 4" key="1">
    <citation type="submission" date="2019-01" db="EMBL/GenBank/DDBJ databases">
        <title>A draft genome assembly of the solar-powered sea slug Elysia chlorotica.</title>
        <authorList>
            <person name="Cai H."/>
            <person name="Li Q."/>
            <person name="Fang X."/>
            <person name="Li J."/>
            <person name="Curtis N.E."/>
            <person name="Altenburger A."/>
            <person name="Shibata T."/>
            <person name="Feng M."/>
            <person name="Maeda T."/>
            <person name="Schwartz J.A."/>
            <person name="Shigenobu S."/>
            <person name="Lundholm N."/>
            <person name="Nishiyama T."/>
            <person name="Yang H."/>
            <person name="Hasebe M."/>
            <person name="Li S."/>
            <person name="Pierce S.K."/>
            <person name="Wang J."/>
        </authorList>
    </citation>
    <scope>NUCLEOTIDE SEQUENCE [LARGE SCALE GENOMIC DNA]</scope>
    <source>
        <strain evidence="3">EC2010</strain>
        <tissue evidence="3">Whole organism of an adult</tissue>
    </source>
</reference>
<name>A0A433ST86_ELYCH</name>
<dbReference type="PROSITE" id="PS50213">
    <property type="entry name" value="FAS1"/>
    <property type="match status" value="1"/>
</dbReference>
<evidence type="ECO:0000313" key="3">
    <source>
        <dbReference type="EMBL" id="RUS72484.1"/>
    </source>
</evidence>
<gene>
    <name evidence="3" type="ORF">EGW08_019766</name>
</gene>
<dbReference type="EMBL" id="RQTK01001062">
    <property type="protein sequence ID" value="RUS72484.1"/>
    <property type="molecule type" value="Genomic_DNA"/>
</dbReference>
<feature type="domain" description="FAS1" evidence="2">
    <location>
        <begin position="1"/>
        <end position="64"/>
    </location>
</feature>
<keyword evidence="1" id="KW-0472">Membrane</keyword>
<comment type="caution">
    <text evidence="3">The sequence shown here is derived from an EMBL/GenBank/DDBJ whole genome shotgun (WGS) entry which is preliminary data.</text>
</comment>
<dbReference type="Gene3D" id="2.30.180.10">
    <property type="entry name" value="FAS1 domain"/>
    <property type="match status" value="1"/>
</dbReference>
<dbReference type="Proteomes" id="UP000271974">
    <property type="component" value="Unassembled WGS sequence"/>
</dbReference>
<keyword evidence="1" id="KW-1133">Transmembrane helix</keyword>
<dbReference type="AlphaFoldDB" id="A0A433ST86"/>
<dbReference type="Pfam" id="PF02469">
    <property type="entry name" value="Fasciclin"/>
    <property type="match status" value="1"/>
</dbReference>
<evidence type="ECO:0000259" key="2">
    <source>
        <dbReference type="PROSITE" id="PS50213"/>
    </source>
</evidence>
<dbReference type="InterPro" id="IPR000782">
    <property type="entry name" value="FAS1_domain"/>
</dbReference>
<organism evidence="3 4">
    <name type="scientific">Elysia chlorotica</name>
    <name type="common">Eastern emerald elysia</name>
    <name type="synonym">Sea slug</name>
    <dbReference type="NCBI Taxonomy" id="188477"/>
    <lineage>
        <taxon>Eukaryota</taxon>
        <taxon>Metazoa</taxon>
        <taxon>Spiralia</taxon>
        <taxon>Lophotrochozoa</taxon>
        <taxon>Mollusca</taxon>
        <taxon>Gastropoda</taxon>
        <taxon>Heterobranchia</taxon>
        <taxon>Euthyneura</taxon>
        <taxon>Panpulmonata</taxon>
        <taxon>Sacoglossa</taxon>
        <taxon>Placobranchoidea</taxon>
        <taxon>Plakobranchidae</taxon>
        <taxon>Elysia</taxon>
    </lineage>
</organism>
<feature type="transmembrane region" description="Helical" evidence="1">
    <location>
        <begin position="79"/>
        <end position="100"/>
    </location>
</feature>
<keyword evidence="4" id="KW-1185">Reference proteome</keyword>
<dbReference type="InterPro" id="IPR036378">
    <property type="entry name" value="FAS1_dom_sf"/>
</dbReference>
<evidence type="ECO:0000256" key="1">
    <source>
        <dbReference type="SAM" id="Phobius"/>
    </source>
</evidence>